<evidence type="ECO:0000259" key="10">
    <source>
        <dbReference type="PROSITE" id="PS50929"/>
    </source>
</evidence>
<dbReference type="AlphaFoldDB" id="A0A183TK50"/>
<dbReference type="CDD" id="cd18577">
    <property type="entry name" value="ABC_6TM_Pgp_ABCB1_D1_like"/>
    <property type="match status" value="1"/>
</dbReference>
<dbReference type="InterPro" id="IPR003593">
    <property type="entry name" value="AAA+_ATPase"/>
</dbReference>
<keyword evidence="6 8" id="KW-1133">Transmembrane helix</keyword>
<evidence type="ECO:0000256" key="2">
    <source>
        <dbReference type="ARBA" id="ARBA00007577"/>
    </source>
</evidence>
<evidence type="ECO:0000256" key="5">
    <source>
        <dbReference type="ARBA" id="ARBA00022840"/>
    </source>
</evidence>
<dbReference type="PANTHER" id="PTHR43394:SF27">
    <property type="entry name" value="ATP-DEPENDENT TRANSLOCASE ABCB1-LIKE"/>
    <property type="match status" value="1"/>
</dbReference>
<feature type="transmembrane region" description="Helical" evidence="8">
    <location>
        <begin position="271"/>
        <end position="289"/>
    </location>
</feature>
<dbReference type="SUPFAM" id="SSF90123">
    <property type="entry name" value="ABC transporter transmembrane region"/>
    <property type="match status" value="1"/>
</dbReference>
<dbReference type="Gene3D" id="1.20.1560.10">
    <property type="entry name" value="ABC transporter type 1, transmembrane domain"/>
    <property type="match status" value="1"/>
</dbReference>
<feature type="transmembrane region" description="Helical" evidence="8">
    <location>
        <begin position="233"/>
        <end position="259"/>
    </location>
</feature>
<dbReference type="InterPro" id="IPR039421">
    <property type="entry name" value="Type_1_exporter"/>
</dbReference>
<feature type="transmembrane region" description="Helical" evidence="8">
    <location>
        <begin position="7"/>
        <end position="34"/>
    </location>
</feature>
<evidence type="ECO:0000256" key="1">
    <source>
        <dbReference type="ARBA" id="ARBA00004141"/>
    </source>
</evidence>
<proteinExistence type="inferred from homology"/>
<dbReference type="PROSITE" id="PS50929">
    <property type="entry name" value="ABC_TM1F"/>
    <property type="match status" value="1"/>
</dbReference>
<feature type="domain" description="ABC transporter" evidence="9">
    <location>
        <begin position="331"/>
        <end position="504"/>
    </location>
</feature>
<feature type="transmembrane region" description="Helical" evidence="8">
    <location>
        <begin position="130"/>
        <end position="148"/>
    </location>
</feature>
<dbReference type="SUPFAM" id="SSF52540">
    <property type="entry name" value="P-loop containing nucleoside triphosphate hydrolases"/>
    <property type="match status" value="1"/>
</dbReference>
<dbReference type="PANTHER" id="PTHR43394">
    <property type="entry name" value="ATP-DEPENDENT PERMEASE MDL1, MITOCHONDRIAL"/>
    <property type="match status" value="1"/>
</dbReference>
<comment type="subcellular location">
    <subcellularLocation>
        <location evidence="1">Membrane</location>
        <topology evidence="1">Multi-pass membrane protein</topology>
    </subcellularLocation>
</comment>
<feature type="transmembrane region" description="Helical" evidence="8">
    <location>
        <begin position="54"/>
        <end position="80"/>
    </location>
</feature>
<keyword evidence="4" id="KW-0547">Nucleotide-binding</keyword>
<dbReference type="InterPro" id="IPR036640">
    <property type="entry name" value="ABC1_TM_sf"/>
</dbReference>
<comment type="similarity">
    <text evidence="2">Belongs to the ABC transporter superfamily. ABCB family. Multidrug resistance exporter (TC 3.A.1.201) subfamily.</text>
</comment>
<feature type="transmembrane region" description="Helical" evidence="8">
    <location>
        <begin position="154"/>
        <end position="175"/>
    </location>
</feature>
<dbReference type="GO" id="GO:0090374">
    <property type="term" value="P:oligopeptide export from mitochondrion"/>
    <property type="evidence" value="ECO:0007669"/>
    <property type="project" value="TreeGrafter"/>
</dbReference>
<evidence type="ECO:0000313" key="11">
    <source>
        <dbReference type="WBParaSite" id="SSLN_0001749401-mRNA-1"/>
    </source>
</evidence>
<evidence type="ECO:0000256" key="6">
    <source>
        <dbReference type="ARBA" id="ARBA00022989"/>
    </source>
</evidence>
<dbReference type="SMART" id="SM00382">
    <property type="entry name" value="AAA"/>
    <property type="match status" value="1"/>
</dbReference>
<dbReference type="GO" id="GO:0005743">
    <property type="term" value="C:mitochondrial inner membrane"/>
    <property type="evidence" value="ECO:0007669"/>
    <property type="project" value="TreeGrafter"/>
</dbReference>
<accession>A0A183TK50</accession>
<keyword evidence="3 8" id="KW-0812">Transmembrane</keyword>
<dbReference type="GO" id="GO:0015421">
    <property type="term" value="F:ABC-type oligopeptide transporter activity"/>
    <property type="evidence" value="ECO:0007669"/>
    <property type="project" value="TreeGrafter"/>
</dbReference>
<name>A0A183TK50_SCHSO</name>
<dbReference type="PROSITE" id="PS50893">
    <property type="entry name" value="ABC_TRANSPORTER_2"/>
    <property type="match status" value="1"/>
</dbReference>
<dbReference type="GO" id="GO:0005524">
    <property type="term" value="F:ATP binding"/>
    <property type="evidence" value="ECO:0007669"/>
    <property type="project" value="UniProtKB-KW"/>
</dbReference>
<evidence type="ECO:0000256" key="3">
    <source>
        <dbReference type="ARBA" id="ARBA00022692"/>
    </source>
</evidence>
<sequence>LKYASSFELFLCIVGIIMSCLVGSAMPVSFLFFSDIINEFIYPTNSNINAIETLVQRFAIIGLATFFVAFWQMFCLQLSAKLQAKRIRRLFYEAVLRQDVAWFDKLNVGTAITQLTEGVDKIETGIGEKLGLCIQFLLIFVSGLIIGFTKNWKLSLVACSVFPLVVVAVGSMGLIMRKFSVKERVAYSKANGIAGEVLSSIRTIFAFEGQIKEMVRYESELGTAEKLGVRRSILFNCVLGCTDASVYVLIAVTFWYGIVMINDGDAAAGDIILVVFAMIFGGSTLGQSFQQFDHFNAAKVAAAEIYETIDRIPPIDKRTPGKIIEKLSGEIVFRNVCFEYPLRKDVKILQDFNLTIRSGQTIAIVGPSSSGKSTVIQLIQRFYNPSRGEVGPDYPEFTFISEGGGGLSGGQKQHIAIARALIRNPRILLLDEATSALDTRSEAAVQKALENARVGRTVVIVAHRLSTVRDADVIMVVDGGVIKESGNHSELVKMNGIYAKLVRKSERI</sequence>
<evidence type="ECO:0000256" key="4">
    <source>
        <dbReference type="ARBA" id="ARBA00022741"/>
    </source>
</evidence>
<dbReference type="InterPro" id="IPR003439">
    <property type="entry name" value="ABC_transporter-like_ATP-bd"/>
</dbReference>
<evidence type="ECO:0000259" key="9">
    <source>
        <dbReference type="PROSITE" id="PS50893"/>
    </source>
</evidence>
<dbReference type="Pfam" id="PF00005">
    <property type="entry name" value="ABC_tran"/>
    <property type="match status" value="2"/>
</dbReference>
<evidence type="ECO:0000256" key="7">
    <source>
        <dbReference type="ARBA" id="ARBA00023136"/>
    </source>
</evidence>
<keyword evidence="7 8" id="KW-0472">Membrane</keyword>
<dbReference type="WBParaSite" id="SSLN_0001749401-mRNA-1">
    <property type="protein sequence ID" value="SSLN_0001749401-mRNA-1"/>
    <property type="gene ID" value="SSLN_0001749401"/>
</dbReference>
<feature type="domain" description="ABC transmembrane type-1" evidence="10">
    <location>
        <begin position="13"/>
        <end position="297"/>
    </location>
</feature>
<protein>
    <submittedName>
        <fullName evidence="11">Multidrug resistance protein 1</fullName>
    </submittedName>
</protein>
<keyword evidence="5" id="KW-0067">ATP-binding</keyword>
<dbReference type="Pfam" id="PF00664">
    <property type="entry name" value="ABC_membrane"/>
    <property type="match status" value="1"/>
</dbReference>
<reference evidence="11" key="1">
    <citation type="submission" date="2016-06" db="UniProtKB">
        <authorList>
            <consortium name="WormBaseParasite"/>
        </authorList>
    </citation>
    <scope>IDENTIFICATION</scope>
</reference>
<dbReference type="InterPro" id="IPR011527">
    <property type="entry name" value="ABC1_TM_dom"/>
</dbReference>
<organism evidence="11">
    <name type="scientific">Schistocephalus solidus</name>
    <name type="common">Tapeworm</name>
    <dbReference type="NCBI Taxonomy" id="70667"/>
    <lineage>
        <taxon>Eukaryota</taxon>
        <taxon>Metazoa</taxon>
        <taxon>Spiralia</taxon>
        <taxon>Lophotrochozoa</taxon>
        <taxon>Platyhelminthes</taxon>
        <taxon>Cestoda</taxon>
        <taxon>Eucestoda</taxon>
        <taxon>Diphyllobothriidea</taxon>
        <taxon>Diphyllobothriidae</taxon>
        <taxon>Schistocephalus</taxon>
    </lineage>
</organism>
<dbReference type="Gene3D" id="3.40.50.300">
    <property type="entry name" value="P-loop containing nucleotide triphosphate hydrolases"/>
    <property type="match status" value="2"/>
</dbReference>
<dbReference type="GO" id="GO:0016887">
    <property type="term" value="F:ATP hydrolysis activity"/>
    <property type="evidence" value="ECO:0007669"/>
    <property type="project" value="InterPro"/>
</dbReference>
<evidence type="ECO:0000256" key="8">
    <source>
        <dbReference type="SAM" id="Phobius"/>
    </source>
</evidence>
<dbReference type="InterPro" id="IPR027417">
    <property type="entry name" value="P-loop_NTPase"/>
</dbReference>